<feature type="non-terminal residue" evidence="1">
    <location>
        <position position="1"/>
    </location>
</feature>
<evidence type="ECO:0000313" key="1">
    <source>
        <dbReference type="EMBL" id="CAG8449608.1"/>
    </source>
</evidence>
<organism evidence="1 2">
    <name type="scientific">Dentiscutata heterogama</name>
    <dbReference type="NCBI Taxonomy" id="1316150"/>
    <lineage>
        <taxon>Eukaryota</taxon>
        <taxon>Fungi</taxon>
        <taxon>Fungi incertae sedis</taxon>
        <taxon>Mucoromycota</taxon>
        <taxon>Glomeromycotina</taxon>
        <taxon>Glomeromycetes</taxon>
        <taxon>Diversisporales</taxon>
        <taxon>Gigasporaceae</taxon>
        <taxon>Dentiscutata</taxon>
    </lineage>
</organism>
<protein>
    <submittedName>
        <fullName evidence="1">14206_t:CDS:1</fullName>
    </submittedName>
</protein>
<dbReference type="Proteomes" id="UP000789702">
    <property type="component" value="Unassembled WGS sequence"/>
</dbReference>
<sequence length="1031" mass="117019">NKKVASVTDQTASESWPPQETRKKAMRVIDAQFDLEILLRQRELQKIKEELKKSEIYLETLRHCILEPPSNSSNSSSSHRTSTLNASTCENLGVASLTPTRHSTRKIYSTRDNDYFYYDPCKDLYSRRNDGTFVRLACPKCHRSKFINVQGFLNHCRLSHRIEFPNHEEALLKCGTPVDESLIPPGHPARSRIITRPPSLRTILGKSNLSTSRARDFNDGKNSENRPTIKVFEEEIDLGLDELSNGAEINDSNEVPLAQKLPSNNEITSYSENSPSLLCNIPDHITKISEDHPMLGSPDGTDSDYSSDIDEGDTGTTTTDVDSSPLYKSKTPYPNTMICDNNKFVTSSPKELETKGQLSKESVTNVDSTSPMVIDSLTNNDINTDNQSLGKQQEDKSEITKINTNVPTIHLDNEDDMDAEPNDELVTSGDSLATCTSNTTMQEVTTISATYTIPACTSVFDPIDHGSRFYIKRRIVVGNVSKWITPEKRDSSLRKYTHKWMVYVTGPPHDLNITPFIRRVRFFLHPSYRPLDVVDVTEPPFQLTRFGWGEFPIRIQIIFVDNKNKPVDLIHNLKLDNIHNGKQQLGNERAFDLELDRNTQFIDPRTEGPINHTINIVQDIPKQDILETNNALIETDAKELLQKEKSDDRLDSETMNALEPLLNEAVKNYPLITPSSARSSTLPYVTAKSSRVFLNWSIERRKVTEWHRARLIRLLVLSLSRTVDDLRVQSFAASLTTKQVTFWCRDKGHTPVDNEHNEPMNSNINIDSLKSTVELKRGNFSSITGFQVTWCKCCGCPESWHEINTSTSKSISVPISPYKCKRRPHFLETKKTKLCSLTLVQDFLDELYQDKVLTGNESINTCNGDSNLSNNGISVELVKNMGELKDWYTFNPQGIDWIWDVVGQLKLDGVVATKLIKYDGKIEVENGDINVAIQQRLETGNLIFQLTKIFLKDLVNKAINVYKSEQLDDPFTPEINWFSSSALDSRYNSYRQRIKKILVPYHLYQAIQSNLNTFDFLNGEGLASDKKKIQE</sequence>
<accession>A0ACA9K3C0</accession>
<evidence type="ECO:0000313" key="2">
    <source>
        <dbReference type="Proteomes" id="UP000789702"/>
    </source>
</evidence>
<name>A0ACA9K3C0_9GLOM</name>
<gene>
    <name evidence="1" type="ORF">DHETER_LOCUS767</name>
</gene>
<keyword evidence="2" id="KW-1185">Reference proteome</keyword>
<comment type="caution">
    <text evidence="1">The sequence shown here is derived from an EMBL/GenBank/DDBJ whole genome shotgun (WGS) entry which is preliminary data.</text>
</comment>
<proteinExistence type="predicted"/>
<reference evidence="1" key="1">
    <citation type="submission" date="2021-06" db="EMBL/GenBank/DDBJ databases">
        <authorList>
            <person name="Kallberg Y."/>
            <person name="Tangrot J."/>
            <person name="Rosling A."/>
        </authorList>
    </citation>
    <scope>NUCLEOTIDE SEQUENCE</scope>
    <source>
        <strain evidence="1">IL203A</strain>
    </source>
</reference>
<dbReference type="EMBL" id="CAJVPU010000411">
    <property type="protein sequence ID" value="CAG8449608.1"/>
    <property type="molecule type" value="Genomic_DNA"/>
</dbReference>